<evidence type="ECO:0000313" key="2">
    <source>
        <dbReference type="Proteomes" id="UP000502041"/>
    </source>
</evidence>
<dbReference type="AlphaFoldDB" id="A0A6H2HBA0"/>
<dbReference type="RefSeq" id="WP_168922705.1">
    <property type="nucleotide sequence ID" value="NZ_CP051461.1"/>
</dbReference>
<sequence length="161" mass="17206">MFQNTPTTTQRKSCATFQPTPELLGPMLENILDKAGNLPDSEVFSRPNSLVYGRDGLVRKADRMALSMFSTSRPPVALEKAACGFQSRKGAEAMTKVNTPTTSTADKIARQQAIENALSTALFHIRQPSTSKALFAATGRASRALTMLKQACADAQIGGAA</sequence>
<dbReference type="Proteomes" id="UP000502041">
    <property type="component" value="Chromosome"/>
</dbReference>
<protein>
    <submittedName>
        <fullName evidence="1">Uncharacterized protein</fullName>
    </submittedName>
</protein>
<gene>
    <name evidence="1" type="ORF">HC248_02465</name>
</gene>
<reference evidence="1 2" key="1">
    <citation type="submission" date="2020-04" db="EMBL/GenBank/DDBJ databases">
        <title>Complete genome of a Psychrophilic, Marine, Gas Vacuolate Bacterium Polaromonas vacuolata KCTC 22033T.</title>
        <authorList>
            <person name="Hwang K."/>
            <person name="Kim K.M."/>
        </authorList>
    </citation>
    <scope>NUCLEOTIDE SEQUENCE [LARGE SCALE GENOMIC DNA]</scope>
    <source>
        <strain evidence="1 2">KCTC 22033</strain>
    </source>
</reference>
<organism evidence="1 2">
    <name type="scientific">Polaromonas vacuolata</name>
    <dbReference type="NCBI Taxonomy" id="37448"/>
    <lineage>
        <taxon>Bacteria</taxon>
        <taxon>Pseudomonadati</taxon>
        <taxon>Pseudomonadota</taxon>
        <taxon>Betaproteobacteria</taxon>
        <taxon>Burkholderiales</taxon>
        <taxon>Comamonadaceae</taxon>
        <taxon>Polaromonas</taxon>
    </lineage>
</organism>
<evidence type="ECO:0000313" key="1">
    <source>
        <dbReference type="EMBL" id="QJC57149.1"/>
    </source>
</evidence>
<accession>A0A6H2HBA0</accession>
<name>A0A6H2HBA0_9BURK</name>
<proteinExistence type="predicted"/>
<dbReference type="EMBL" id="CP051461">
    <property type="protein sequence ID" value="QJC57149.1"/>
    <property type="molecule type" value="Genomic_DNA"/>
</dbReference>
<dbReference type="KEGG" id="pvac:HC248_02465"/>
<keyword evidence="2" id="KW-1185">Reference proteome</keyword>